<reference evidence="4" key="3">
    <citation type="submission" date="2022-05" db="EMBL/GenBank/DDBJ databases">
        <authorList>
            <person name="Kunte H.-J."/>
        </authorList>
    </citation>
    <scope>NUCLEOTIDE SEQUENCE</scope>
    <source>
        <strain evidence="4">G5</strain>
    </source>
</reference>
<gene>
    <name evidence="3" type="ORF">FGG12_03650</name>
    <name evidence="4" type="ORF">M5D45_04960</name>
</gene>
<keyword evidence="5" id="KW-1185">Reference proteome</keyword>
<feature type="signal peptide" evidence="2">
    <location>
        <begin position="1"/>
        <end position="33"/>
    </location>
</feature>
<protein>
    <recommendedName>
        <fullName evidence="7">Lipoprotein</fullName>
    </recommendedName>
</protein>
<dbReference type="EMBL" id="CP097330">
    <property type="protein sequence ID" value="URF05182.1"/>
    <property type="molecule type" value="Genomic_DNA"/>
</dbReference>
<accession>A0AAE9I358</accession>
<dbReference type="Proteomes" id="UP001056132">
    <property type="component" value="Chromosome 1"/>
</dbReference>
<proteinExistence type="predicted"/>
<feature type="region of interest" description="Disordered" evidence="1">
    <location>
        <begin position="124"/>
        <end position="150"/>
    </location>
</feature>
<evidence type="ECO:0000256" key="2">
    <source>
        <dbReference type="SAM" id="SignalP"/>
    </source>
</evidence>
<evidence type="ECO:0000256" key="1">
    <source>
        <dbReference type="SAM" id="MobiDB-lite"/>
    </source>
</evidence>
<evidence type="ECO:0000313" key="6">
    <source>
        <dbReference type="Proteomes" id="UP001056132"/>
    </source>
</evidence>
<dbReference type="Proteomes" id="UP000318943">
    <property type="component" value="Unassembled WGS sequence"/>
</dbReference>
<evidence type="ECO:0000313" key="4">
    <source>
        <dbReference type="EMBL" id="URF05182.1"/>
    </source>
</evidence>
<evidence type="ECO:0000313" key="5">
    <source>
        <dbReference type="Proteomes" id="UP000318943"/>
    </source>
</evidence>
<dbReference type="EMBL" id="VCIZ01000001">
    <property type="protein sequence ID" value="TSP14739.1"/>
    <property type="molecule type" value="Genomic_DNA"/>
</dbReference>
<evidence type="ECO:0008006" key="7">
    <source>
        <dbReference type="Google" id="ProtNLM"/>
    </source>
</evidence>
<sequence length="150" mass="15750">MTAGQSPQHPRPRPRRRVLAMALAAVASLASLGAVSGCASESKSFAPPRGSITDDRAIGDILVKFTPPEVTVSEDAGKLLAGIEGPVRYVVKRPMSGGVWLVTAITAVPDITLDQAVATLQAAPRVESATSDRTLKPHRTMPTSRDMPAQ</sequence>
<dbReference type="RefSeq" id="WP_144196145.1">
    <property type="nucleotide sequence ID" value="NZ_CAJPVH010000046.1"/>
</dbReference>
<organism evidence="4 6">
    <name type="scientific">Cupriavidus campinensis</name>
    <dbReference type="NCBI Taxonomy" id="151783"/>
    <lineage>
        <taxon>Bacteria</taxon>
        <taxon>Pseudomonadati</taxon>
        <taxon>Pseudomonadota</taxon>
        <taxon>Betaproteobacteria</taxon>
        <taxon>Burkholderiales</taxon>
        <taxon>Burkholderiaceae</taxon>
        <taxon>Cupriavidus</taxon>
    </lineage>
</organism>
<reference evidence="3 5" key="1">
    <citation type="submission" date="2019-05" db="EMBL/GenBank/DDBJ databases">
        <title>Whole genome sequence analysis of Cupriavidus campinensis S14E4C strain.</title>
        <authorList>
            <person name="Abbaszade G."/>
            <person name="Szabo A."/>
            <person name="Toumi M."/>
            <person name="Toth E."/>
        </authorList>
    </citation>
    <scope>NUCLEOTIDE SEQUENCE [LARGE SCALE GENOMIC DNA]</scope>
    <source>
        <strain evidence="3 5">S14E4C</strain>
    </source>
</reference>
<keyword evidence="2" id="KW-0732">Signal</keyword>
<reference evidence="4" key="2">
    <citation type="journal article" date="2022" name="Microbiol. Resour. Announc.">
        <title>Genome Sequence of Cupriavidus campinensis Strain G5, a Member of a Bacterial Consortium Capable of Polyethylene Degradation.</title>
        <authorList>
            <person name="Schneider B."/>
            <person name="Pfeiffer F."/>
            <person name="Dyall-Smith M."/>
            <person name="Kunte H.J."/>
        </authorList>
    </citation>
    <scope>NUCLEOTIDE SEQUENCE</scope>
    <source>
        <strain evidence="4">G5</strain>
    </source>
</reference>
<name>A0AAE9I358_9BURK</name>
<dbReference type="KEGG" id="ccam:M5D45_04960"/>
<evidence type="ECO:0000313" key="3">
    <source>
        <dbReference type="EMBL" id="TSP14739.1"/>
    </source>
</evidence>
<dbReference type="AlphaFoldDB" id="A0AAE9I358"/>
<feature type="chain" id="PRO_5041997921" description="Lipoprotein" evidence="2">
    <location>
        <begin position="34"/>
        <end position="150"/>
    </location>
</feature>